<accession>A0A841R639</accession>
<evidence type="ECO:0000313" key="2">
    <source>
        <dbReference type="Proteomes" id="UP000587760"/>
    </source>
</evidence>
<organism evidence="1 2">
    <name type="scientific">Spirochaeta isovalerica</name>
    <dbReference type="NCBI Taxonomy" id="150"/>
    <lineage>
        <taxon>Bacteria</taxon>
        <taxon>Pseudomonadati</taxon>
        <taxon>Spirochaetota</taxon>
        <taxon>Spirochaetia</taxon>
        <taxon>Spirochaetales</taxon>
        <taxon>Spirochaetaceae</taxon>
        <taxon>Spirochaeta</taxon>
    </lineage>
</organism>
<dbReference type="AlphaFoldDB" id="A0A841R639"/>
<sequence length="326" mass="35655">MTPDGSTGGDSAVIPVIPDEFSEMKAYSYSGADLRQDSLDFFEPLIRGLEIVYTKMGKLSVLSTDEEISELKSFVDLIQGRESEYDYGTARFVKIDPLTYTGSVVIGFDEAFGGTEFTGDLFATLNHENLIVVDQDTYEPVFDYILNSNEEKILQFQNASISASAGLSDVDVKVLGATGSDGIRLEYFRLLADVSLSASGDDLTTMGLPVELTGDDLNDSLEFLDGSFSFDAAITLKMAMVYSSGNPDMPGCKVVATIDLDDDVSDISLNGLDVFDEDQLFNKLDDILIGLSFPTITLDFFDSDNNFLFRETVPVINGIESCLFYL</sequence>
<proteinExistence type="predicted"/>
<reference evidence="1 2" key="1">
    <citation type="submission" date="2020-08" db="EMBL/GenBank/DDBJ databases">
        <title>Genomic Encyclopedia of Type Strains, Phase IV (KMG-IV): sequencing the most valuable type-strain genomes for metagenomic binning, comparative biology and taxonomic classification.</title>
        <authorList>
            <person name="Goeker M."/>
        </authorList>
    </citation>
    <scope>NUCLEOTIDE SEQUENCE [LARGE SCALE GENOMIC DNA]</scope>
    <source>
        <strain evidence="1 2">DSM 2461</strain>
    </source>
</reference>
<gene>
    <name evidence="1" type="ORF">HNR50_000939</name>
</gene>
<keyword evidence="2" id="KW-1185">Reference proteome</keyword>
<evidence type="ECO:0000313" key="1">
    <source>
        <dbReference type="EMBL" id="MBB6479306.1"/>
    </source>
</evidence>
<comment type="caution">
    <text evidence="1">The sequence shown here is derived from an EMBL/GenBank/DDBJ whole genome shotgun (WGS) entry which is preliminary data.</text>
</comment>
<dbReference type="RefSeq" id="WP_184744365.1">
    <property type="nucleotide sequence ID" value="NZ_JACHGJ010000001.1"/>
</dbReference>
<dbReference type="Proteomes" id="UP000587760">
    <property type="component" value="Unassembled WGS sequence"/>
</dbReference>
<protein>
    <submittedName>
        <fullName evidence="1">Uncharacterized protein</fullName>
    </submittedName>
</protein>
<name>A0A841R639_9SPIO</name>
<dbReference type="EMBL" id="JACHGJ010000001">
    <property type="protein sequence ID" value="MBB6479306.1"/>
    <property type="molecule type" value="Genomic_DNA"/>
</dbReference>